<reference evidence="1" key="1">
    <citation type="journal article" date="2020" name="Stud. Mycol.">
        <title>101 Dothideomycetes genomes: a test case for predicting lifestyles and emergence of pathogens.</title>
        <authorList>
            <person name="Haridas S."/>
            <person name="Albert R."/>
            <person name="Binder M."/>
            <person name="Bloem J."/>
            <person name="Labutti K."/>
            <person name="Salamov A."/>
            <person name="Andreopoulos B."/>
            <person name="Baker S."/>
            <person name="Barry K."/>
            <person name="Bills G."/>
            <person name="Bluhm B."/>
            <person name="Cannon C."/>
            <person name="Castanera R."/>
            <person name="Culley D."/>
            <person name="Daum C."/>
            <person name="Ezra D."/>
            <person name="Gonzalez J."/>
            <person name="Henrissat B."/>
            <person name="Kuo A."/>
            <person name="Liang C."/>
            <person name="Lipzen A."/>
            <person name="Lutzoni F."/>
            <person name="Magnuson J."/>
            <person name="Mondo S."/>
            <person name="Nolan M."/>
            <person name="Ohm R."/>
            <person name="Pangilinan J."/>
            <person name="Park H.-J."/>
            <person name="Ramirez L."/>
            <person name="Alfaro M."/>
            <person name="Sun H."/>
            <person name="Tritt A."/>
            <person name="Yoshinaga Y."/>
            <person name="Zwiers L.-H."/>
            <person name="Turgeon B."/>
            <person name="Goodwin S."/>
            <person name="Spatafora J."/>
            <person name="Crous P."/>
            <person name="Grigoriev I."/>
        </authorList>
    </citation>
    <scope>NUCLEOTIDE SEQUENCE</scope>
    <source>
        <strain evidence="1">CBS 122681</strain>
    </source>
</reference>
<dbReference type="OrthoDB" id="3440338at2759"/>
<feature type="non-terminal residue" evidence="1">
    <location>
        <position position="332"/>
    </location>
</feature>
<dbReference type="Proteomes" id="UP000799324">
    <property type="component" value="Unassembled WGS sequence"/>
</dbReference>
<dbReference type="EMBL" id="MU004474">
    <property type="protein sequence ID" value="KAF2649909.1"/>
    <property type="molecule type" value="Genomic_DNA"/>
</dbReference>
<dbReference type="AlphaFoldDB" id="A0A6A6SQD0"/>
<protein>
    <submittedName>
        <fullName evidence="1">Uncharacterized protein</fullName>
    </submittedName>
</protein>
<name>A0A6A6SQD0_9PLEO</name>
<keyword evidence="2" id="KW-1185">Reference proteome</keyword>
<proteinExistence type="predicted"/>
<organism evidence="1 2">
    <name type="scientific">Lophiostoma macrostomum CBS 122681</name>
    <dbReference type="NCBI Taxonomy" id="1314788"/>
    <lineage>
        <taxon>Eukaryota</taxon>
        <taxon>Fungi</taxon>
        <taxon>Dikarya</taxon>
        <taxon>Ascomycota</taxon>
        <taxon>Pezizomycotina</taxon>
        <taxon>Dothideomycetes</taxon>
        <taxon>Pleosporomycetidae</taxon>
        <taxon>Pleosporales</taxon>
        <taxon>Lophiostomataceae</taxon>
        <taxon>Lophiostoma</taxon>
    </lineage>
</organism>
<feature type="non-terminal residue" evidence="1">
    <location>
        <position position="1"/>
    </location>
</feature>
<sequence length="332" mass="38524">ETLHHRRQRWSTLLHSDDYRTVITEVLEQELPKYSTSSVVIPTSLSPIMSECILILASAPLIFTAAVDGVLPRRYLQDTHLQAEYEEVQNRAHIQPSIYIHLLADEHGLAPTANQLYLIRQMVLDYLDERAVNHGFALLIDNVSQPPFHQPANNRTLRKYLATHSTPRSAQRIATLLKFCEGIHKRWLDTPPHLRDAPLTYPPGECGYARNSHARLEQHRRHISSNYVMNLVEDICTHLYTTNRFPQHFRMHQFIIYLIFQPTQAEIAEIFCSGLLQVWVENGGGFNHYPAGRSNRSAREIGEREWQRHEAYAREESGLVQNLRVQRERVED</sequence>
<evidence type="ECO:0000313" key="1">
    <source>
        <dbReference type="EMBL" id="KAF2649909.1"/>
    </source>
</evidence>
<gene>
    <name evidence="1" type="ORF">K491DRAFT_554836</name>
</gene>
<evidence type="ECO:0000313" key="2">
    <source>
        <dbReference type="Proteomes" id="UP000799324"/>
    </source>
</evidence>
<accession>A0A6A6SQD0</accession>